<evidence type="ECO:0000256" key="3">
    <source>
        <dbReference type="ARBA" id="ARBA00001946"/>
    </source>
</evidence>
<keyword evidence="6" id="KW-0479">Metal-binding</keyword>
<dbReference type="InterPro" id="IPR013760">
    <property type="entry name" value="Topo_IIA-like_dom_sf"/>
</dbReference>
<evidence type="ECO:0000256" key="7">
    <source>
        <dbReference type="ARBA" id="ARBA00022741"/>
    </source>
</evidence>
<dbReference type="GO" id="GO:0000712">
    <property type="term" value="P:resolution of meiotic recombination intermediates"/>
    <property type="evidence" value="ECO:0007669"/>
    <property type="project" value="TreeGrafter"/>
</dbReference>
<dbReference type="GO" id="GO:0003677">
    <property type="term" value="F:DNA binding"/>
    <property type="evidence" value="ECO:0007669"/>
    <property type="project" value="UniProtKB-KW"/>
</dbReference>
<dbReference type="AlphaFoldDB" id="A0A6C0HI27"/>
<dbReference type="GO" id="GO:0003918">
    <property type="term" value="F:DNA topoisomerase type II (double strand cut, ATP-hydrolyzing) activity"/>
    <property type="evidence" value="ECO:0007669"/>
    <property type="project" value="UniProtKB-EC"/>
</dbReference>
<dbReference type="CDD" id="cd03481">
    <property type="entry name" value="TopoIIA_Trans_ScTopoIIA"/>
    <property type="match status" value="1"/>
</dbReference>
<dbReference type="Gene3D" id="3.30.565.10">
    <property type="entry name" value="Histidine kinase-like ATPase, C-terminal domain"/>
    <property type="match status" value="1"/>
</dbReference>
<keyword evidence="10" id="KW-0799">Topoisomerase</keyword>
<feature type="domain" description="Toprim" evidence="13">
    <location>
        <begin position="512"/>
        <end position="630"/>
    </location>
</feature>
<keyword evidence="7" id="KW-0547">Nucleotide-binding</keyword>
<comment type="catalytic activity">
    <reaction evidence="1">
        <text>ATP-dependent breakage, passage and rejoining of double-stranded DNA.</text>
        <dbReference type="EC" id="5.6.2.2"/>
    </reaction>
</comment>
<evidence type="ECO:0000259" key="13">
    <source>
        <dbReference type="PROSITE" id="PS50880"/>
    </source>
</evidence>
<evidence type="ECO:0000256" key="2">
    <source>
        <dbReference type="ARBA" id="ARBA00001913"/>
    </source>
</evidence>
<comment type="cofactor">
    <cofactor evidence="2">
        <name>Ca(2+)</name>
        <dbReference type="ChEBI" id="CHEBI:29108"/>
    </cofactor>
</comment>
<dbReference type="InterPro" id="IPR013757">
    <property type="entry name" value="Topo_IIA_A_a_sf"/>
</dbReference>
<dbReference type="Pfam" id="PF00521">
    <property type="entry name" value="DNA_topoisoIV"/>
    <property type="match status" value="1"/>
</dbReference>
<reference evidence="15" key="1">
    <citation type="journal article" date="2020" name="Nature">
        <title>Giant virus diversity and host interactions through global metagenomics.</title>
        <authorList>
            <person name="Schulz F."/>
            <person name="Roux S."/>
            <person name="Paez-Espino D."/>
            <person name="Jungbluth S."/>
            <person name="Walsh D.A."/>
            <person name="Denef V.J."/>
            <person name="McMahon K.D."/>
            <person name="Konstantinidis K.T."/>
            <person name="Eloe-Fadrosh E.A."/>
            <person name="Kyrpides N.C."/>
            <person name="Woyke T."/>
        </authorList>
    </citation>
    <scope>NUCLEOTIDE SEQUENCE</scope>
    <source>
        <strain evidence="15">GVMAG-M-3300023184-105</strain>
    </source>
</reference>
<dbReference type="PRINTS" id="PR00418">
    <property type="entry name" value="TPI2FAMILY"/>
</dbReference>
<keyword evidence="12" id="KW-0413">Isomerase</keyword>
<dbReference type="SMART" id="SM00433">
    <property type="entry name" value="TOP2c"/>
    <property type="match status" value="1"/>
</dbReference>
<evidence type="ECO:0000256" key="11">
    <source>
        <dbReference type="ARBA" id="ARBA00023125"/>
    </source>
</evidence>
<dbReference type="Gene3D" id="3.90.199.10">
    <property type="entry name" value="Topoisomerase II, domain 5"/>
    <property type="match status" value="1"/>
</dbReference>
<organism evidence="15">
    <name type="scientific">viral metagenome</name>
    <dbReference type="NCBI Taxonomy" id="1070528"/>
    <lineage>
        <taxon>unclassified sequences</taxon>
        <taxon>metagenomes</taxon>
        <taxon>organismal metagenomes</taxon>
    </lineage>
</organism>
<dbReference type="EMBL" id="MN739958">
    <property type="protein sequence ID" value="QHT80010.1"/>
    <property type="molecule type" value="Genomic_DNA"/>
</dbReference>
<evidence type="ECO:0000256" key="1">
    <source>
        <dbReference type="ARBA" id="ARBA00000185"/>
    </source>
</evidence>
<evidence type="ECO:0000256" key="5">
    <source>
        <dbReference type="ARBA" id="ARBA00012895"/>
    </source>
</evidence>
<dbReference type="InterPro" id="IPR031660">
    <property type="entry name" value="TOPRIM_C"/>
</dbReference>
<evidence type="ECO:0000256" key="10">
    <source>
        <dbReference type="ARBA" id="ARBA00023029"/>
    </source>
</evidence>
<protein>
    <recommendedName>
        <fullName evidence="5">DNA topoisomerase (ATP-hydrolyzing)</fullName>
        <ecNumber evidence="5">5.6.2.2</ecNumber>
    </recommendedName>
</protein>
<dbReference type="GO" id="GO:0005634">
    <property type="term" value="C:nucleus"/>
    <property type="evidence" value="ECO:0007669"/>
    <property type="project" value="TreeGrafter"/>
</dbReference>
<dbReference type="InterPro" id="IPR013506">
    <property type="entry name" value="Topo_IIA_bsu_dom2"/>
</dbReference>
<dbReference type="PRINTS" id="PR01158">
    <property type="entry name" value="TOPISMRASEII"/>
</dbReference>
<feature type="domain" description="Topo IIA-type catalytic" evidence="14">
    <location>
        <begin position="762"/>
        <end position="1195"/>
    </location>
</feature>
<dbReference type="PROSITE" id="PS50880">
    <property type="entry name" value="TOPRIM"/>
    <property type="match status" value="1"/>
</dbReference>
<dbReference type="InterPro" id="IPR002205">
    <property type="entry name" value="Topo_IIA_dom_A"/>
</dbReference>
<dbReference type="GO" id="GO:0000819">
    <property type="term" value="P:sister chromatid segregation"/>
    <property type="evidence" value="ECO:0007669"/>
    <property type="project" value="TreeGrafter"/>
</dbReference>
<dbReference type="InterPro" id="IPR013759">
    <property type="entry name" value="Topo_IIA_B_C"/>
</dbReference>
<dbReference type="Pfam" id="PF16898">
    <property type="entry name" value="TOPRIM_C"/>
    <property type="match status" value="1"/>
</dbReference>
<dbReference type="Pfam" id="PF00204">
    <property type="entry name" value="DNA_gyraseB"/>
    <property type="match status" value="1"/>
</dbReference>
<dbReference type="SUPFAM" id="SSF55874">
    <property type="entry name" value="ATPase domain of HSP90 chaperone/DNA topoisomerase II/histidine kinase"/>
    <property type="match status" value="1"/>
</dbReference>
<keyword evidence="11" id="KW-0238">DNA-binding</keyword>
<accession>A0A6C0HI27</accession>
<dbReference type="GO" id="GO:0046872">
    <property type="term" value="F:metal ion binding"/>
    <property type="evidence" value="ECO:0007669"/>
    <property type="project" value="UniProtKB-KW"/>
</dbReference>
<dbReference type="FunFam" id="3.90.199.10:FF:000002">
    <property type="entry name" value="DNA topoisomerase 2"/>
    <property type="match status" value="1"/>
</dbReference>
<dbReference type="InterPro" id="IPR006171">
    <property type="entry name" value="TOPRIM_dom"/>
</dbReference>
<dbReference type="SUPFAM" id="SSF54211">
    <property type="entry name" value="Ribosomal protein S5 domain 2-like"/>
    <property type="match status" value="1"/>
</dbReference>
<dbReference type="PANTHER" id="PTHR10169:SF38">
    <property type="entry name" value="DNA TOPOISOMERASE 2"/>
    <property type="match status" value="1"/>
</dbReference>
<dbReference type="InterPro" id="IPR036890">
    <property type="entry name" value="HATPase_C_sf"/>
</dbReference>
<evidence type="ECO:0000256" key="6">
    <source>
        <dbReference type="ARBA" id="ARBA00022723"/>
    </source>
</evidence>
<keyword evidence="9" id="KW-0460">Magnesium</keyword>
<evidence type="ECO:0000313" key="15">
    <source>
        <dbReference type="EMBL" id="QHT80010.1"/>
    </source>
</evidence>
<dbReference type="InterPro" id="IPR050634">
    <property type="entry name" value="DNA_Topoisomerase_II"/>
</dbReference>
<proteinExistence type="inferred from homology"/>
<dbReference type="GO" id="GO:0006265">
    <property type="term" value="P:DNA topological change"/>
    <property type="evidence" value="ECO:0007669"/>
    <property type="project" value="InterPro"/>
</dbReference>
<evidence type="ECO:0000259" key="14">
    <source>
        <dbReference type="PROSITE" id="PS52040"/>
    </source>
</evidence>
<dbReference type="SUPFAM" id="SSF56719">
    <property type="entry name" value="Type II DNA topoisomerase"/>
    <property type="match status" value="1"/>
</dbReference>
<evidence type="ECO:0000256" key="4">
    <source>
        <dbReference type="ARBA" id="ARBA00011080"/>
    </source>
</evidence>
<dbReference type="InterPro" id="IPR001154">
    <property type="entry name" value="TopoII_euk"/>
</dbReference>
<evidence type="ECO:0000256" key="9">
    <source>
        <dbReference type="ARBA" id="ARBA00022842"/>
    </source>
</evidence>
<dbReference type="Gene3D" id="1.10.268.10">
    <property type="entry name" value="Topoisomerase, domain 3"/>
    <property type="match status" value="1"/>
</dbReference>
<dbReference type="EC" id="5.6.2.2" evidence="5"/>
<dbReference type="InterPro" id="IPR013758">
    <property type="entry name" value="Topo_IIA_A/C_ab"/>
</dbReference>
<dbReference type="Gene3D" id="3.40.50.670">
    <property type="match status" value="1"/>
</dbReference>
<dbReference type="SMART" id="SM00434">
    <property type="entry name" value="TOP4c"/>
    <property type="match status" value="1"/>
</dbReference>
<dbReference type="Pfam" id="PF01751">
    <property type="entry name" value="Toprim"/>
    <property type="match status" value="1"/>
</dbReference>
<keyword evidence="8" id="KW-0067">ATP-binding</keyword>
<dbReference type="PROSITE" id="PS52040">
    <property type="entry name" value="TOPO_IIA"/>
    <property type="match status" value="1"/>
</dbReference>
<evidence type="ECO:0000256" key="12">
    <source>
        <dbReference type="ARBA" id="ARBA00023235"/>
    </source>
</evidence>
<dbReference type="InterPro" id="IPR001241">
    <property type="entry name" value="Topo_IIA"/>
</dbReference>
<dbReference type="Gene3D" id="3.30.230.10">
    <property type="match status" value="1"/>
</dbReference>
<dbReference type="InterPro" id="IPR014721">
    <property type="entry name" value="Ribsml_uS5_D2-typ_fold_subgr"/>
</dbReference>
<dbReference type="FunFam" id="3.40.50.670:FF:000001">
    <property type="entry name" value="DNA topoisomerase 2"/>
    <property type="match status" value="1"/>
</dbReference>
<dbReference type="Gene3D" id="3.30.1490.30">
    <property type="match status" value="1"/>
</dbReference>
<dbReference type="Gene3D" id="3.30.1360.40">
    <property type="match status" value="1"/>
</dbReference>
<dbReference type="InterPro" id="IPR020568">
    <property type="entry name" value="Ribosomal_Su5_D2-typ_SF"/>
</dbReference>
<comment type="similarity">
    <text evidence="4">Belongs to the type II topoisomerase family.</text>
</comment>
<dbReference type="GO" id="GO:0005524">
    <property type="term" value="F:ATP binding"/>
    <property type="evidence" value="ECO:0007669"/>
    <property type="project" value="UniProtKB-KW"/>
</dbReference>
<name>A0A6C0HI27_9ZZZZ</name>
<comment type="cofactor">
    <cofactor evidence="3">
        <name>Mg(2+)</name>
        <dbReference type="ChEBI" id="CHEBI:18420"/>
    </cofactor>
</comment>
<sequence length="1236" mass="139580">MLYIISVFYLDSKCGFYYVIFMIDFSKYSGLINIFRKLKQRQHFINITDIQPRLIIQPNNLIKSLTNKMSTSNNAALAQQYQRKTDKQHILDNPDTYIGSVENVDAEMWVYDDTTNRITLKTINYIPGLYKLFDEGIVNCRDHVIRMIQSASLDKKFVSYIDITIAEDGTITLANDGNGIDIAKHPEYDIWIPEMIFGHLRTSTNYNKDEKKIVGGKNGFGFKLVLIWSTYGMVETVDHTRGLKYVQEFSNNLDVIKPPVITKVSSARPYTKVTFKPDYTRLGITGLTPDMLALLRKRVYDIGAVTDHSIKKIKIGLNGTTLPIKNFQQYIDLYIGAKTEGDEAKRVYEQADDRWEYAIALSPTHEFIQVSFVNGICTFKGGKHVEYITGQIIRKLCDYIEKKKKIKVNANAIKEQIVLFLRCDVENPSFDSQTKDYMNTPSSKFGSSCTVSDGFIEKVAKMGVMDMACSLTEAKEARIAKKTTDGSKTKTIRGIANFIDANNSGGPQSKDCILILCEGLSAMSGIVSGLSSDDRNTIGIYPLKGKLLNVRGEQLKKIAENKEITDIKKILGLESGREYTTIEEVHQYLRYGKIMVMTDQDLDGSHIKGLCINLFHSEWTSLVHIPGFISFMNTPILRAKKGPQTLVFYNDGEYETWKHTFGEQGPHGWTIKYFKGLGTSTSAEFKEYFANKKIVDFEYNGQASDDSIDKIFNKKRADDRKAWLEDYDKEAYLDTSHPSVKYEDFMNNELIHFSTYDCARSIPNMVDGLKISLRKIIFSAFKRRLNSEVKVAQFSGYVSEHSAYHHGEASLNGAIVAMAQTFVGSNNINLLEPNGQFGTRLHGGDDSASERYIFTMLNPLTRTLFPETDDAVLSYLNDDGTVVEPEFYAPVLPFALVNGISGIGTGFSCSIPAYNPADILTYLKNKLNGISTDSIDFVPYYQGFKGTIRKCGDQKYLVRGSYERLGDDKVRITELPVGTWTMPYITMLEGLMDGGVDKAGKKIAPSIKDFTSLCTEVAVDIVVQFPRGKLVELENAIESTGINGVEKLLKLSTTISTTNMHMFNAQCKLHKYMTVEEIIDDFYGVRMEIYGKRKANLVEEMQRKLVKLSNRARYIVETLEGVVDLRRKTAVQVVELMAERKFDMLDGDYKYLVKMPMDSVTQENVEQILKEKAQCEKDLAVLMATTLEKMWYSELEAFEKEYVSYKAKREKIQAGGVGPQVKKIVKKPAAAAKAAK</sequence>
<dbReference type="PANTHER" id="PTHR10169">
    <property type="entry name" value="DNA TOPOISOMERASE/GYRASE"/>
    <property type="match status" value="1"/>
</dbReference>
<evidence type="ECO:0000256" key="8">
    <source>
        <dbReference type="ARBA" id="ARBA00022840"/>
    </source>
</evidence>